<evidence type="ECO:0000259" key="5">
    <source>
        <dbReference type="Pfam" id="PF01385"/>
    </source>
</evidence>
<evidence type="ECO:0000256" key="3">
    <source>
        <dbReference type="ARBA" id="ARBA00023125"/>
    </source>
</evidence>
<proteinExistence type="inferred from homology"/>
<dbReference type="InterPro" id="IPR001959">
    <property type="entry name" value="Transposase"/>
</dbReference>
<dbReference type="InterPro" id="IPR010095">
    <property type="entry name" value="Cas12f1-like_TNB"/>
</dbReference>
<organism evidence="7 8">
    <name type="scientific">Aneurinibacillus thermoaerophilus</name>
    <dbReference type="NCBI Taxonomy" id="143495"/>
    <lineage>
        <taxon>Bacteria</taxon>
        <taxon>Bacillati</taxon>
        <taxon>Bacillota</taxon>
        <taxon>Bacilli</taxon>
        <taxon>Bacillales</taxon>
        <taxon>Paenibacillaceae</taxon>
        <taxon>Aneurinibacillus group</taxon>
        <taxon>Aneurinibacillus</taxon>
    </lineage>
</organism>
<dbReference type="NCBIfam" id="NF040570">
    <property type="entry name" value="guided_TnpB"/>
    <property type="match status" value="1"/>
</dbReference>
<dbReference type="AlphaFoldDB" id="A0A1G7ZY30"/>
<evidence type="ECO:0000313" key="7">
    <source>
        <dbReference type="EMBL" id="SDH13585.1"/>
    </source>
</evidence>
<dbReference type="GO" id="GO:0006310">
    <property type="term" value="P:DNA recombination"/>
    <property type="evidence" value="ECO:0007669"/>
    <property type="project" value="UniProtKB-KW"/>
</dbReference>
<keyword evidence="3" id="KW-0238">DNA-binding</keyword>
<protein>
    <submittedName>
        <fullName evidence="7">Putative transposase</fullName>
    </submittedName>
</protein>
<dbReference type="NCBIfam" id="TIGR01766">
    <property type="entry name" value="IS200/IS605 family accessory protein TnpB-like domain"/>
    <property type="match status" value="1"/>
</dbReference>
<comment type="similarity">
    <text evidence="1">In the C-terminal section; belongs to the transposase 35 family.</text>
</comment>
<dbReference type="OrthoDB" id="4278026at2"/>
<dbReference type="GO" id="GO:0003677">
    <property type="term" value="F:DNA binding"/>
    <property type="evidence" value="ECO:0007669"/>
    <property type="project" value="UniProtKB-KW"/>
</dbReference>
<evidence type="ECO:0000256" key="4">
    <source>
        <dbReference type="ARBA" id="ARBA00023172"/>
    </source>
</evidence>
<dbReference type="Pfam" id="PF07282">
    <property type="entry name" value="Cas12f1-like_TNB"/>
    <property type="match status" value="1"/>
</dbReference>
<dbReference type="Pfam" id="PF01385">
    <property type="entry name" value="OrfB_IS605"/>
    <property type="match status" value="1"/>
</dbReference>
<keyword evidence="2" id="KW-0815">Transposition</keyword>
<dbReference type="EMBL" id="FNDE01000013">
    <property type="protein sequence ID" value="SDH13585.1"/>
    <property type="molecule type" value="Genomic_DNA"/>
</dbReference>
<dbReference type="RefSeq" id="WP_091260444.1">
    <property type="nucleotide sequence ID" value="NZ_FNDE01000013.1"/>
</dbReference>
<feature type="domain" description="Cas12f1-like TNB" evidence="6">
    <location>
        <begin position="304"/>
        <end position="366"/>
    </location>
</feature>
<reference evidence="7 8" key="1">
    <citation type="submission" date="2016-10" db="EMBL/GenBank/DDBJ databases">
        <authorList>
            <person name="de Groot N.N."/>
        </authorList>
    </citation>
    <scope>NUCLEOTIDE SEQUENCE [LARGE SCALE GENOMIC DNA]</scope>
    <source>
        <strain evidence="7 8">L 420-91</strain>
    </source>
</reference>
<sequence length="392" mass="45589">MIRTAKVAFTASRSTIDALFALNRFSAEVWNTCLAEAKVYHQQTGQWIGKTELQKRLKRRFPMHSQSIQAVCHKYLWARDSAHQARKEGHTNVRYPYKQKKYFNTKWAADGFTIHPNGRILLSRGIWEGKRQASLVVRVTQLPAGTVKEIELVYDRGLHLCLTYDDGKKAPNPPGSHICAIDPGEIHTLAAVATTGDSLIVTGRKIRSIHRLRNKKLAELQRKMSKCQKYSRQWKRYNRAKQYLLSKSKRQLQDALHKTTKQFVEWVVAQQVNEVYLGDVEGVQRKKKKKRSRCHNQRMSQWQFGKVKKYLMYKLKAKGIMLHKREERYTSQTCPVCGAKKNVRGRMYRCSCGYTQHRDIHGAANLLSKVLYENRIQSLPFEIQKPTYLRIA</sequence>
<evidence type="ECO:0000256" key="2">
    <source>
        <dbReference type="ARBA" id="ARBA00022578"/>
    </source>
</evidence>
<dbReference type="Proteomes" id="UP000198956">
    <property type="component" value="Unassembled WGS sequence"/>
</dbReference>
<keyword evidence="4" id="KW-0233">DNA recombination</keyword>
<dbReference type="GO" id="GO:0032196">
    <property type="term" value="P:transposition"/>
    <property type="evidence" value="ECO:0007669"/>
    <property type="project" value="UniProtKB-KW"/>
</dbReference>
<feature type="domain" description="Probable transposase IS891/IS1136/IS1341" evidence="5">
    <location>
        <begin position="168"/>
        <end position="282"/>
    </location>
</feature>
<gene>
    <name evidence="7" type="ORF">SAMN04489735_101315</name>
</gene>
<name>A0A1G7ZY30_ANETH</name>
<evidence type="ECO:0000259" key="6">
    <source>
        <dbReference type="Pfam" id="PF07282"/>
    </source>
</evidence>
<accession>A0A1G7ZY30</accession>
<evidence type="ECO:0000256" key="1">
    <source>
        <dbReference type="ARBA" id="ARBA00008761"/>
    </source>
</evidence>
<evidence type="ECO:0000313" key="8">
    <source>
        <dbReference type="Proteomes" id="UP000198956"/>
    </source>
</evidence>